<keyword evidence="6" id="KW-1185">Reference proteome</keyword>
<dbReference type="PANTHER" id="PTHR15360:SF4">
    <property type="entry name" value="PROTEIN KINASE DOMAIN-CONTAINING PROTEIN"/>
    <property type="match status" value="1"/>
</dbReference>
<accession>A0AAV7IN10</accession>
<dbReference type="InterPro" id="IPR036179">
    <property type="entry name" value="Ig-like_dom_sf"/>
</dbReference>
<dbReference type="InterPro" id="IPR007110">
    <property type="entry name" value="Ig-like_dom"/>
</dbReference>
<comment type="subunit">
    <text evidence="1">Forms a complex composed of PDGFRL, TNK2 and GRB2.</text>
</comment>
<feature type="domain" description="Ig-like" evidence="4">
    <location>
        <begin position="247"/>
        <end position="337"/>
    </location>
</feature>
<evidence type="ECO:0000313" key="6">
    <source>
        <dbReference type="Proteomes" id="UP000826195"/>
    </source>
</evidence>
<name>A0AAV7IN10_COTGL</name>
<proteinExistence type="predicted"/>
<evidence type="ECO:0000259" key="4">
    <source>
        <dbReference type="PROSITE" id="PS50835"/>
    </source>
</evidence>
<dbReference type="EMBL" id="JAHXZJ010001119">
    <property type="protein sequence ID" value="KAH0553660.1"/>
    <property type="molecule type" value="Genomic_DNA"/>
</dbReference>
<dbReference type="InterPro" id="IPR013783">
    <property type="entry name" value="Ig-like_fold"/>
</dbReference>
<organism evidence="5 6">
    <name type="scientific">Cotesia glomerata</name>
    <name type="common">Lepidopteran parasitic wasp</name>
    <name type="synonym">Apanteles glomeratus</name>
    <dbReference type="NCBI Taxonomy" id="32391"/>
    <lineage>
        <taxon>Eukaryota</taxon>
        <taxon>Metazoa</taxon>
        <taxon>Ecdysozoa</taxon>
        <taxon>Arthropoda</taxon>
        <taxon>Hexapoda</taxon>
        <taxon>Insecta</taxon>
        <taxon>Pterygota</taxon>
        <taxon>Neoptera</taxon>
        <taxon>Endopterygota</taxon>
        <taxon>Hymenoptera</taxon>
        <taxon>Apocrita</taxon>
        <taxon>Ichneumonoidea</taxon>
        <taxon>Braconidae</taxon>
        <taxon>Microgastrinae</taxon>
        <taxon>Cotesia</taxon>
    </lineage>
</organism>
<reference evidence="5 6" key="1">
    <citation type="journal article" date="2021" name="J. Hered.">
        <title>A chromosome-level genome assembly of the parasitoid wasp, Cotesia glomerata (Hymenoptera: Braconidae).</title>
        <authorList>
            <person name="Pinto B.J."/>
            <person name="Weis J.J."/>
            <person name="Gamble T."/>
            <person name="Ode P.J."/>
            <person name="Paul R."/>
            <person name="Zaspel J.M."/>
        </authorList>
    </citation>
    <scope>NUCLEOTIDE SEQUENCE [LARGE SCALE GENOMIC DNA]</scope>
    <source>
        <strain evidence="5">CgM1</strain>
    </source>
</reference>
<keyword evidence="3" id="KW-0732">Signal</keyword>
<dbReference type="InterPro" id="IPR003599">
    <property type="entry name" value="Ig_sub"/>
</dbReference>
<protein>
    <recommendedName>
        <fullName evidence="2">Platelet-derived growth factor receptor-like protein</fullName>
    </recommendedName>
</protein>
<evidence type="ECO:0000256" key="3">
    <source>
        <dbReference type="SAM" id="SignalP"/>
    </source>
</evidence>
<feature type="chain" id="PRO_5043406472" description="Platelet-derived growth factor receptor-like protein" evidence="3">
    <location>
        <begin position="23"/>
        <end position="434"/>
    </location>
</feature>
<evidence type="ECO:0000313" key="5">
    <source>
        <dbReference type="EMBL" id="KAH0553660.1"/>
    </source>
</evidence>
<evidence type="ECO:0000256" key="2">
    <source>
        <dbReference type="ARBA" id="ARBA00019671"/>
    </source>
</evidence>
<feature type="domain" description="Ig-like" evidence="4">
    <location>
        <begin position="170"/>
        <end position="239"/>
    </location>
</feature>
<dbReference type="PROSITE" id="PS50835">
    <property type="entry name" value="IG_LIKE"/>
    <property type="match status" value="2"/>
</dbReference>
<feature type="signal peptide" evidence="3">
    <location>
        <begin position="1"/>
        <end position="22"/>
    </location>
</feature>
<comment type="caution">
    <text evidence="5">The sequence shown here is derived from an EMBL/GenBank/DDBJ whole genome shotgun (WGS) entry which is preliminary data.</text>
</comment>
<dbReference type="Proteomes" id="UP000826195">
    <property type="component" value="Unassembled WGS sequence"/>
</dbReference>
<evidence type="ECO:0000256" key="1">
    <source>
        <dbReference type="ARBA" id="ARBA00011360"/>
    </source>
</evidence>
<dbReference type="SUPFAM" id="SSF48726">
    <property type="entry name" value="Immunoglobulin"/>
    <property type="match status" value="2"/>
</dbReference>
<dbReference type="AlphaFoldDB" id="A0AAV7IN10"/>
<sequence length="434" mass="50177">MDLKNFGALFLLVHIYAVESWASPPSLIPNIKEITLSENDTLKLECTGHKNVTFVYSSDTSCTYYIIQPAKRYQYQCSSNKPNITYKFDGEKYSALFIREGVIFQETGWYGCIESDKLIAESWGGLEWIGLTPDHFNKSDVAWTYVYIKSEKSIFVEESWYEYILQENVGNDVFFSCRSTSPNTEAKFMMTTKRNLNIIHDSERGFTLKNITLADSGKYFCYADGDFENKMVQYQLKVTDNSTFYNPVIINNSPKSLIPGRTLRLRCSVIVPHGHLYLLDWKIPNQNASIAYRYSKAWNDQDSYKLTEDLIVSGVSSKDEGVYECKYIAPQLKKRVSSKINITLDNGIIALDDAVEGFEKMKHKFSSIKLQMKSLFNDYLLHQSRVEKMMDRTLAEFNQLDASLKLLKNDVRFIQSRFSNFRELDNAENKTIHF</sequence>
<dbReference type="PANTHER" id="PTHR15360">
    <property type="entry name" value="PLATELET-DERIVED GROWTH FACTOR RECEPTOR LIKE"/>
    <property type="match status" value="1"/>
</dbReference>
<dbReference type="Gene3D" id="2.60.40.10">
    <property type="entry name" value="Immunoglobulins"/>
    <property type="match status" value="3"/>
</dbReference>
<dbReference type="SMART" id="SM00409">
    <property type="entry name" value="IG"/>
    <property type="match status" value="2"/>
</dbReference>
<gene>
    <name evidence="5" type="ORF">KQX54_003228</name>
</gene>
<dbReference type="InterPro" id="IPR042495">
    <property type="entry name" value="PDGFRL"/>
</dbReference>